<protein>
    <recommendedName>
        <fullName evidence="4">RRM domain-containing protein</fullName>
    </recommendedName>
</protein>
<name>A0AAN7ZEQ9_9COLE</name>
<dbReference type="Proteomes" id="UP001329430">
    <property type="component" value="Chromosome 8"/>
</dbReference>
<evidence type="ECO:0000256" key="1">
    <source>
        <dbReference type="ARBA" id="ARBA00022884"/>
    </source>
</evidence>
<dbReference type="InterPro" id="IPR035979">
    <property type="entry name" value="RBD_domain_sf"/>
</dbReference>
<reference evidence="5 6" key="1">
    <citation type="journal article" date="2024" name="Insects">
        <title>An Improved Chromosome-Level Genome Assembly of the Firefly Pyrocoelia pectoralis.</title>
        <authorList>
            <person name="Fu X."/>
            <person name="Meyer-Rochow V.B."/>
            <person name="Ballantyne L."/>
            <person name="Zhu X."/>
        </authorList>
    </citation>
    <scope>NUCLEOTIDE SEQUENCE [LARGE SCALE GENOMIC DNA]</scope>
    <source>
        <strain evidence="5">XCY_ONT2</strain>
    </source>
</reference>
<evidence type="ECO:0000256" key="2">
    <source>
        <dbReference type="PROSITE-ProRule" id="PRU00176"/>
    </source>
</evidence>
<feature type="domain" description="RRM" evidence="4">
    <location>
        <begin position="51"/>
        <end position="137"/>
    </location>
</feature>
<dbReference type="Pfam" id="PF00076">
    <property type="entry name" value="RRM_1"/>
    <property type="match status" value="1"/>
</dbReference>
<evidence type="ECO:0000259" key="4">
    <source>
        <dbReference type="PROSITE" id="PS50102"/>
    </source>
</evidence>
<evidence type="ECO:0000313" key="5">
    <source>
        <dbReference type="EMBL" id="KAK5639922.1"/>
    </source>
</evidence>
<organism evidence="5 6">
    <name type="scientific">Pyrocoelia pectoralis</name>
    <dbReference type="NCBI Taxonomy" id="417401"/>
    <lineage>
        <taxon>Eukaryota</taxon>
        <taxon>Metazoa</taxon>
        <taxon>Ecdysozoa</taxon>
        <taxon>Arthropoda</taxon>
        <taxon>Hexapoda</taxon>
        <taxon>Insecta</taxon>
        <taxon>Pterygota</taxon>
        <taxon>Neoptera</taxon>
        <taxon>Endopterygota</taxon>
        <taxon>Coleoptera</taxon>
        <taxon>Polyphaga</taxon>
        <taxon>Elateriformia</taxon>
        <taxon>Elateroidea</taxon>
        <taxon>Lampyridae</taxon>
        <taxon>Lampyrinae</taxon>
        <taxon>Pyrocoelia</taxon>
    </lineage>
</organism>
<feature type="region of interest" description="Disordered" evidence="3">
    <location>
        <begin position="263"/>
        <end position="286"/>
    </location>
</feature>
<dbReference type="SMART" id="SM00360">
    <property type="entry name" value="RRM"/>
    <property type="match status" value="2"/>
</dbReference>
<gene>
    <name evidence="5" type="ORF">RI129_010733</name>
</gene>
<proteinExistence type="predicted"/>
<feature type="compositionally biased region" description="Low complexity" evidence="3">
    <location>
        <begin position="263"/>
        <end position="283"/>
    </location>
</feature>
<accession>A0AAN7ZEQ9</accession>
<dbReference type="SUPFAM" id="SSF54928">
    <property type="entry name" value="RNA-binding domain, RBD"/>
    <property type="match status" value="2"/>
</dbReference>
<dbReference type="GO" id="GO:0003723">
    <property type="term" value="F:RNA binding"/>
    <property type="evidence" value="ECO:0007669"/>
    <property type="project" value="UniProtKB-UniRule"/>
</dbReference>
<dbReference type="PANTHER" id="PTHR21245">
    <property type="entry name" value="HETEROGENEOUS NUCLEAR RIBONUCLEOPROTEIN"/>
    <property type="match status" value="1"/>
</dbReference>
<dbReference type="Gene3D" id="3.30.70.330">
    <property type="match status" value="2"/>
</dbReference>
<feature type="domain" description="RRM" evidence="4">
    <location>
        <begin position="150"/>
        <end position="235"/>
    </location>
</feature>
<dbReference type="InterPro" id="IPR000504">
    <property type="entry name" value="RRM_dom"/>
</dbReference>
<sequence>MIRSDSVTSLGCAFVRYVNSDGAKNAICKLNDTKFRSDCSTICVVRSLLSNRVYIYGLPFNKSKREIWDELVRRGVKGITDVIVHKPAFGTCRKNRGFVFVEFETEKMAALVRNNYRKEETPLFLFGRKSVVDWTSTTMSVDPEVMAGVKRLFIRNLSEGITRKSLLQILYQLVGDDCSIEKVYKFRHYAFIHFTSRRMAEIALTKLQCYFEHCDVEVTWSIPKEEELRLAKTYRFQQKMYNILFMSSFDEAYTLFAQRSWSSDSTSSEEGSMSSCISSTTEDSPPKAQTWVNVTYESTMNATVYAKKLTYNDEEQVVQNRTMSSEEVCRTSFVQSVHTSKKRLATWAYAVPLGNGEQITETVDCSVCLRSPPLLSPPPIYQRMSYTRHLGQGGFDTSSSESQYQRWSDVEMGRSYSKASGRFANEDINPTVGNWWDLMETLYRNF</sequence>
<evidence type="ECO:0000313" key="6">
    <source>
        <dbReference type="Proteomes" id="UP001329430"/>
    </source>
</evidence>
<evidence type="ECO:0000256" key="3">
    <source>
        <dbReference type="SAM" id="MobiDB-lite"/>
    </source>
</evidence>
<dbReference type="PROSITE" id="PS50102">
    <property type="entry name" value="RRM"/>
    <property type="match status" value="2"/>
</dbReference>
<dbReference type="InterPro" id="IPR012677">
    <property type="entry name" value="Nucleotide-bd_a/b_plait_sf"/>
</dbReference>
<keyword evidence="6" id="KW-1185">Reference proteome</keyword>
<comment type="caution">
    <text evidence="5">The sequence shown here is derived from an EMBL/GenBank/DDBJ whole genome shotgun (WGS) entry which is preliminary data.</text>
</comment>
<dbReference type="EMBL" id="JAVRBK010000008">
    <property type="protein sequence ID" value="KAK5639922.1"/>
    <property type="molecule type" value="Genomic_DNA"/>
</dbReference>
<keyword evidence="1 2" id="KW-0694">RNA-binding</keyword>
<dbReference type="AlphaFoldDB" id="A0AAN7ZEQ9"/>